<keyword evidence="2" id="KW-0539">Nucleus</keyword>
<evidence type="ECO:0000259" key="3">
    <source>
        <dbReference type="Pfam" id="PF00808"/>
    </source>
</evidence>
<dbReference type="GO" id="GO:0046982">
    <property type="term" value="F:protein heterodimerization activity"/>
    <property type="evidence" value="ECO:0007669"/>
    <property type="project" value="InterPro"/>
</dbReference>
<comment type="subcellular location">
    <subcellularLocation>
        <location evidence="1">Nucleus</location>
    </subcellularLocation>
</comment>
<dbReference type="GeneID" id="66061674"/>
<evidence type="ECO:0000256" key="2">
    <source>
        <dbReference type="ARBA" id="ARBA00023242"/>
    </source>
</evidence>
<dbReference type="GO" id="GO:0006261">
    <property type="term" value="P:DNA-templated DNA replication"/>
    <property type="evidence" value="ECO:0007669"/>
    <property type="project" value="TreeGrafter"/>
</dbReference>
<evidence type="ECO:0000313" key="4">
    <source>
        <dbReference type="EMBL" id="QUC16655.1"/>
    </source>
</evidence>
<protein>
    <recommendedName>
        <fullName evidence="3">Transcription factor CBF/NF-Y/archaeal histone domain-containing protein</fullName>
    </recommendedName>
</protein>
<gene>
    <name evidence="4" type="ORF">UV8b_00896</name>
</gene>
<reference evidence="4" key="1">
    <citation type="submission" date="2020-03" db="EMBL/GenBank/DDBJ databases">
        <title>A mixture of massive structural variations and highly conserved coding sequences in Ustilaginoidea virens genome.</title>
        <authorList>
            <person name="Zhang K."/>
            <person name="Zhao Z."/>
            <person name="Zhang Z."/>
            <person name="Li Y."/>
            <person name="Hsiang T."/>
            <person name="Sun W."/>
        </authorList>
    </citation>
    <scope>NUCLEOTIDE SEQUENCE</scope>
    <source>
        <strain evidence="4">UV-8b</strain>
    </source>
</reference>
<dbReference type="KEGG" id="uvi:66061674"/>
<sequence length="187" mass="20781">MPYNANAIPPRREPTGQTQLPLSRVKKIINQDSDVHMCSNNAAFVMTLAAEMFIQHLAEEANTQAKLERKPRRNIQYKDVANAVSHQDHLEFLEDIVPKTAPYKKVKAAAETTQARLRGGKVPEPVQQDYTQTAMDRSGGLIVNGASSASMVPLRTNDRREDPSEQLRLAMRRANGSERDGDITMAG</sequence>
<dbReference type="PANTHER" id="PTHR10252">
    <property type="entry name" value="HISTONE-LIKE TRANSCRIPTION FACTOR CCAAT-RELATED"/>
    <property type="match status" value="1"/>
</dbReference>
<dbReference type="PANTHER" id="PTHR10252:SF54">
    <property type="entry name" value="CHROMATIN ACCESSIBILITY COMPLEX PROTEIN 1"/>
    <property type="match status" value="1"/>
</dbReference>
<dbReference type="InterPro" id="IPR003958">
    <property type="entry name" value="CBFA_NFYB_domain"/>
</dbReference>
<accession>A0A8E5HJM2</accession>
<dbReference type="Proteomes" id="UP000027002">
    <property type="component" value="Chromosome 1"/>
</dbReference>
<name>A0A8E5HJM2_USTVR</name>
<dbReference type="RefSeq" id="XP_042994328.1">
    <property type="nucleotide sequence ID" value="XM_043138394.1"/>
</dbReference>
<dbReference type="InterPro" id="IPR009072">
    <property type="entry name" value="Histone-fold"/>
</dbReference>
<dbReference type="AlphaFoldDB" id="A0A8E5HJM2"/>
<evidence type="ECO:0000256" key="1">
    <source>
        <dbReference type="ARBA" id="ARBA00004123"/>
    </source>
</evidence>
<dbReference type="SUPFAM" id="SSF47113">
    <property type="entry name" value="Histone-fold"/>
    <property type="match status" value="1"/>
</dbReference>
<organism evidence="4 5">
    <name type="scientific">Ustilaginoidea virens</name>
    <name type="common">Rice false smut fungus</name>
    <name type="synonym">Villosiclava virens</name>
    <dbReference type="NCBI Taxonomy" id="1159556"/>
    <lineage>
        <taxon>Eukaryota</taxon>
        <taxon>Fungi</taxon>
        <taxon>Dikarya</taxon>
        <taxon>Ascomycota</taxon>
        <taxon>Pezizomycotina</taxon>
        <taxon>Sordariomycetes</taxon>
        <taxon>Hypocreomycetidae</taxon>
        <taxon>Hypocreales</taxon>
        <taxon>Clavicipitaceae</taxon>
        <taxon>Ustilaginoidea</taxon>
    </lineage>
</organism>
<dbReference type="CDD" id="cd23645">
    <property type="entry name" value="HFD_Dpb3-like"/>
    <property type="match status" value="1"/>
</dbReference>
<dbReference type="GO" id="GO:0008623">
    <property type="term" value="C:CHRAC"/>
    <property type="evidence" value="ECO:0007669"/>
    <property type="project" value="TreeGrafter"/>
</dbReference>
<dbReference type="Pfam" id="PF00808">
    <property type="entry name" value="CBFD_NFYB_HMF"/>
    <property type="match status" value="1"/>
</dbReference>
<proteinExistence type="predicted"/>
<dbReference type="EMBL" id="CP072753">
    <property type="protein sequence ID" value="QUC16655.1"/>
    <property type="molecule type" value="Genomic_DNA"/>
</dbReference>
<feature type="domain" description="Transcription factor CBF/NF-Y/archaeal histone" evidence="3">
    <location>
        <begin position="19"/>
        <end position="84"/>
    </location>
</feature>
<dbReference type="Gene3D" id="1.10.20.10">
    <property type="entry name" value="Histone, subunit A"/>
    <property type="match status" value="1"/>
</dbReference>
<dbReference type="OrthoDB" id="636685at2759"/>
<keyword evidence="5" id="KW-1185">Reference proteome</keyword>
<dbReference type="InterPro" id="IPR050568">
    <property type="entry name" value="Transcr_DNA_Rep_Reg"/>
</dbReference>
<evidence type="ECO:0000313" key="5">
    <source>
        <dbReference type="Proteomes" id="UP000027002"/>
    </source>
</evidence>